<dbReference type="RefSeq" id="WP_208059217.1">
    <property type="nucleotide sequence ID" value="NZ_JAGDYP010000008.1"/>
</dbReference>
<evidence type="ECO:0000313" key="1">
    <source>
        <dbReference type="EMBL" id="MBO1884792.1"/>
    </source>
</evidence>
<gene>
    <name evidence="1" type="ORF">J4N46_10320</name>
</gene>
<reference evidence="1 2" key="1">
    <citation type="submission" date="2021-03" db="EMBL/GenBank/DDBJ databases">
        <title>Isolation and description of Capnocytophaga bilenii sp. nov., a novel Capnocytophaga species, isolated from a gingivitis subject.</title>
        <authorList>
            <person name="Antezack A."/>
            <person name="Monnet-Corti V."/>
            <person name="La Scola B."/>
        </authorList>
    </citation>
    <scope>NUCLEOTIDE SEQUENCE [LARGE SCALE GENOMIC DNA]</scope>
    <source>
        <strain evidence="1 2">Marseille-Q4570</strain>
    </source>
</reference>
<protein>
    <submittedName>
        <fullName evidence="1">Uncharacterized protein</fullName>
    </submittedName>
</protein>
<dbReference type="EMBL" id="JAGDYP010000008">
    <property type="protein sequence ID" value="MBO1884792.1"/>
    <property type="molecule type" value="Genomic_DNA"/>
</dbReference>
<evidence type="ECO:0000313" key="2">
    <source>
        <dbReference type="Proteomes" id="UP000681610"/>
    </source>
</evidence>
<name>A0ABS3Q080_9FLAO</name>
<sequence>MKKVEFIELFFEEHIFEEQLVMAFYHQTDAFTIIIENPIFLNLPKK</sequence>
<keyword evidence="2" id="KW-1185">Reference proteome</keyword>
<comment type="caution">
    <text evidence="1">The sequence shown here is derived from an EMBL/GenBank/DDBJ whole genome shotgun (WGS) entry which is preliminary data.</text>
</comment>
<dbReference type="Proteomes" id="UP000681610">
    <property type="component" value="Unassembled WGS sequence"/>
</dbReference>
<accession>A0ABS3Q080</accession>
<organism evidence="1 2">
    <name type="scientific">Capnocytophaga bilenii</name>
    <dbReference type="NCBI Taxonomy" id="2819369"/>
    <lineage>
        <taxon>Bacteria</taxon>
        <taxon>Pseudomonadati</taxon>
        <taxon>Bacteroidota</taxon>
        <taxon>Flavobacteriia</taxon>
        <taxon>Flavobacteriales</taxon>
        <taxon>Flavobacteriaceae</taxon>
        <taxon>Capnocytophaga</taxon>
    </lineage>
</organism>
<proteinExistence type="predicted"/>